<reference evidence="2" key="1">
    <citation type="submission" date="2023-06" db="EMBL/GenBank/DDBJ databases">
        <title>Genome-scale phylogeny and comparative genomics of the fungal order Sordariales.</title>
        <authorList>
            <consortium name="Lawrence Berkeley National Laboratory"/>
            <person name="Hensen N."/>
            <person name="Bonometti L."/>
            <person name="Westerberg I."/>
            <person name="Brannstrom I.O."/>
            <person name="Guillou S."/>
            <person name="Cros-Aarteil S."/>
            <person name="Calhoun S."/>
            <person name="Haridas S."/>
            <person name="Kuo A."/>
            <person name="Mondo S."/>
            <person name="Pangilinan J."/>
            <person name="Riley R."/>
            <person name="Labutti K."/>
            <person name="Andreopoulos B."/>
            <person name="Lipzen A."/>
            <person name="Chen C."/>
            <person name="Yanf M."/>
            <person name="Daum C."/>
            <person name="Ng V."/>
            <person name="Clum A."/>
            <person name="Steindorff A."/>
            <person name="Ohm R."/>
            <person name="Martin F."/>
            <person name="Silar P."/>
            <person name="Natvig D."/>
            <person name="Lalanne C."/>
            <person name="Gautier V."/>
            <person name="Ament-Velasquez S.L."/>
            <person name="Kruys A."/>
            <person name="Hutchinson M.I."/>
            <person name="Powell A.J."/>
            <person name="Barry K."/>
            <person name="Miller A.N."/>
            <person name="Grigoriev I.V."/>
            <person name="Debuchy R."/>
            <person name="Gladieux P."/>
            <person name="Thoren M.H."/>
            <person name="Johannesson H."/>
        </authorList>
    </citation>
    <scope>NUCLEOTIDE SEQUENCE</scope>
    <source>
        <strain evidence="2">PSN4</strain>
    </source>
</reference>
<keyword evidence="3" id="KW-1185">Reference proteome</keyword>
<accession>A0AAJ0F7I8</accession>
<dbReference type="Proteomes" id="UP001239445">
    <property type="component" value="Unassembled WGS sequence"/>
</dbReference>
<dbReference type="PANTHER" id="PTHR46586">
    <property type="entry name" value="ANKYRIN REPEAT-CONTAINING PROTEIN"/>
    <property type="match status" value="1"/>
</dbReference>
<comment type="caution">
    <text evidence="2">The sequence shown here is derived from an EMBL/GenBank/DDBJ whole genome shotgun (WGS) entry which is preliminary data.</text>
</comment>
<dbReference type="AlphaFoldDB" id="A0AAJ0F7I8"/>
<gene>
    <name evidence="2" type="ORF">QBC47DRAFT_464379</name>
</gene>
<organism evidence="2 3">
    <name type="scientific">Echria macrotheca</name>
    <dbReference type="NCBI Taxonomy" id="438768"/>
    <lineage>
        <taxon>Eukaryota</taxon>
        <taxon>Fungi</taxon>
        <taxon>Dikarya</taxon>
        <taxon>Ascomycota</taxon>
        <taxon>Pezizomycotina</taxon>
        <taxon>Sordariomycetes</taxon>
        <taxon>Sordariomycetidae</taxon>
        <taxon>Sordariales</taxon>
        <taxon>Schizotheciaceae</taxon>
        <taxon>Echria</taxon>
    </lineage>
</organism>
<dbReference type="Pfam" id="PF23397">
    <property type="entry name" value="DUF7104"/>
    <property type="match status" value="10"/>
</dbReference>
<feature type="region of interest" description="Disordered" evidence="1">
    <location>
        <begin position="39"/>
        <end position="60"/>
    </location>
</feature>
<evidence type="ECO:0000313" key="2">
    <source>
        <dbReference type="EMBL" id="KAK1751199.1"/>
    </source>
</evidence>
<dbReference type="InterPro" id="IPR055530">
    <property type="entry name" value="DUF7104"/>
</dbReference>
<dbReference type="PANTHER" id="PTHR46586:SF3">
    <property type="entry name" value="ANKYRIN REPEAT-CONTAINING PROTEIN"/>
    <property type="match status" value="1"/>
</dbReference>
<sequence length="1256" mass="139658">MALFQHKVRQFLGRGKQATDATTERSTIVSTSFTTEIARPVKPRRRLRSDSSSWSLNSDEEGNKKNVERLLLELLGRESPSEKALERLLQSRGHEIHLTEAIVQAAKACKYPAHTDPPLECCYCRERRELMQRLLRHTCQQHQTALATGAQGLPRGVQRALLTASKIFGTAVTAEEVLYFWGHVAILEGTLLDVIRESSAAHDVLEVLLGKRQPVCVSSVLRTDAAIRITEAWLVAAVANKECGTELLSLLLDDLPVHSGNRNYVFMTADILETAAGNETQARTIFELLSRKRRTELQITPGVLKAAAYNEKWMTDTTTIDLLLAAHLSQGRRVRITSDVVPLLDKPKPGPDSMARILHYIMEQSPAAVFFTISALDALAGLWDQAAVGILEHILSTAALSKQFVIPPSMVEAAAANPRAGAQIMELLLRERGHEVEITERVILTAMRNEDEHLRLLELLFRERADGILITERIIEAAARPRNKWDTADNTALKILLNHVKPDGFRVTTRMAEGAAVFHGQETLEMLLQATRRHDIRITDTMITKASTECLGILFENSQGAYTGKGDVSSSIDVSDADPDHISLLLSKLGESEAVQEAVLAATVESKPHHEQLLALVLAQPWTAVNLTKRVFSKIDSNEDKERCGRLIKQLLQKYGDDVRFGQGVAEDVIRQCSLDIVRLMLQIQGPGRVPLTPGMVAAVGDPAWLTDRWWEDQKQTMDVLIQERKAEFQLTEMVVEATMARSPGFLRTLLTRLLEPRARIPCLERVVLFAAGEPQHLLWDWLLNDSGQEVQITESVLERLAGNGDSGDSMLQDLFGRHDRDIHITERVLEAAAKNRKQGLAILEWLLLEHGDEICITERIMAAAATNRGKEATKILKLLLKERPHEADLTERVLEAAASNANAGDKMIDYLLREYGDDLDISDSVLAAGAGNKTRGDEIVGKLLGKLDQPILVTESVLIAAIRNRQIRHGYLEIMEKFQDIPGVQFQITSKVLEAVADTWDITGILKDYEHPVWLTENVLKTYAKQPYSDGIQSMIRYFVRSWPSRIELTEDVLALMAEHWPEHIPDLLQQKTNDIRVTPKILEARARGTRDPWTRYGSVIAYLLQATGTKVPTSMIARLGEVAAANENPEFATDILAVLLDQLEPDETFPITEGMMRAAVGNTKAGAQITDFLLRHQGSGGLSRDNKHRVSERTMEIAAANERCGEALVDMLLQHGGDRFQPTECIAQVAAGNAACGDAICELFRIRTGSGYFM</sequence>
<dbReference type="EMBL" id="MU839843">
    <property type="protein sequence ID" value="KAK1751199.1"/>
    <property type="molecule type" value="Genomic_DNA"/>
</dbReference>
<name>A0AAJ0F7I8_9PEZI</name>
<proteinExistence type="predicted"/>
<evidence type="ECO:0000313" key="3">
    <source>
        <dbReference type="Proteomes" id="UP001239445"/>
    </source>
</evidence>
<dbReference type="InterPro" id="IPR052050">
    <property type="entry name" value="SecEffector_AnkRepeat"/>
</dbReference>
<evidence type="ECO:0000256" key="1">
    <source>
        <dbReference type="SAM" id="MobiDB-lite"/>
    </source>
</evidence>
<protein>
    <submittedName>
        <fullName evidence="2">Uncharacterized protein</fullName>
    </submittedName>
</protein>